<dbReference type="EMBL" id="JAAMRF010000009">
    <property type="protein sequence ID" value="MBA1275084.1"/>
    <property type="molecule type" value="Genomic_DNA"/>
</dbReference>
<gene>
    <name evidence="8" type="ORF">G7026_17170</name>
</gene>
<evidence type="ECO:0000256" key="6">
    <source>
        <dbReference type="SAM" id="MobiDB-lite"/>
    </source>
</evidence>
<dbReference type="Proteomes" id="UP000786387">
    <property type="component" value="Unassembled WGS sequence"/>
</dbReference>
<keyword evidence="4 5" id="KW-0067">ATP-binding</keyword>
<dbReference type="Pfam" id="PF00580">
    <property type="entry name" value="UvrD-helicase"/>
    <property type="match status" value="1"/>
</dbReference>
<evidence type="ECO:0000256" key="5">
    <source>
        <dbReference type="PROSITE-ProRule" id="PRU00560"/>
    </source>
</evidence>
<feature type="region of interest" description="Disordered" evidence="6">
    <location>
        <begin position="35"/>
        <end position="78"/>
    </location>
</feature>
<accession>A0ABR5Z4C4</accession>
<dbReference type="RefSeq" id="WP_181072125.1">
    <property type="nucleotide sequence ID" value="NZ_JAAMRF010000009.1"/>
</dbReference>
<feature type="binding site" evidence="5">
    <location>
        <begin position="133"/>
        <end position="140"/>
    </location>
    <ligand>
        <name>ATP</name>
        <dbReference type="ChEBI" id="CHEBI:30616"/>
    </ligand>
</feature>
<dbReference type="PROSITE" id="PS51198">
    <property type="entry name" value="UVRD_HELICASE_ATP_BIND"/>
    <property type="match status" value="1"/>
</dbReference>
<dbReference type="Gene3D" id="3.40.50.300">
    <property type="entry name" value="P-loop containing nucleotide triphosphate hydrolases"/>
    <property type="match status" value="3"/>
</dbReference>
<name>A0ABR5Z4C4_9GAMM</name>
<dbReference type="InterPro" id="IPR027417">
    <property type="entry name" value="P-loop_NTPase"/>
</dbReference>
<feature type="domain" description="UvrD-like helicase ATP-binding" evidence="7">
    <location>
        <begin position="112"/>
        <end position="468"/>
    </location>
</feature>
<dbReference type="PANTHER" id="PTHR11070:SF63">
    <property type="entry name" value="DNA HELICASE IV"/>
    <property type="match status" value="1"/>
</dbReference>
<evidence type="ECO:0000256" key="2">
    <source>
        <dbReference type="ARBA" id="ARBA00022801"/>
    </source>
</evidence>
<dbReference type="InterPro" id="IPR000212">
    <property type="entry name" value="DNA_helicase_UvrD/REP"/>
</dbReference>
<feature type="compositionally biased region" description="Basic residues" evidence="6">
    <location>
        <begin position="66"/>
        <end position="78"/>
    </location>
</feature>
<evidence type="ECO:0000313" key="9">
    <source>
        <dbReference type="Proteomes" id="UP000786387"/>
    </source>
</evidence>
<reference evidence="8 9" key="1">
    <citation type="submission" date="2020-02" db="EMBL/GenBank/DDBJ databases">
        <title>Synteny-based analysis reveals conserved mechanism for high triclosan tolerance in Pseudomonas, as well as instances of horizontal transfer.</title>
        <authorList>
            <person name="Mcfarland A.G."/>
            <person name="Bertucci H.K."/>
            <person name="Litmann E."/>
            <person name="Shen J."/>
            <person name="Huttenhower C."/>
            <person name="Hartmann E.M."/>
        </authorList>
    </citation>
    <scope>NUCLEOTIDE SEQUENCE [LARGE SCALE GENOMIC DNA]</scope>
    <source>
        <strain evidence="8 9">115A1</strain>
    </source>
</reference>
<evidence type="ECO:0000259" key="7">
    <source>
        <dbReference type="PROSITE" id="PS51198"/>
    </source>
</evidence>
<keyword evidence="9" id="KW-1185">Reference proteome</keyword>
<protein>
    <submittedName>
        <fullName evidence="8">UvrD-helicase domain-containing protein</fullName>
    </submittedName>
</protein>
<keyword evidence="1 5" id="KW-0547">Nucleotide-binding</keyword>
<sequence length="658" mass="72024">MPSAVQRYTQILAKALERYFPRTTAYLRAERDAAAYAAKPKRRKAATQPRKASAKGKPTTSEGAGKRKATAAKPKTTRTRGIYSATAMPVTEARIRAMRTQVAAAARAGVVSEPSPAQWAMILSDQPLTRIFAGAGSGKSTTLVLRLVFMLCHLGIEPGRITVISFTNASCAELREQLIRVLAFWQHPFDPAQARQCVRTFHSAMGVMAKALLGNPAWFEQLGEGAAAGARELDNPLAGGRLGAAQRQVLQQAYDTAYATDARFRGHVHELLGSPPPAESEPLPNAPTTPFRLEGELKPTPLHEAFFQQAAFMQSIGLRIDSLEPQALACSARERMFCEALVLFWEHFQAALRARSLMTYDDAFAQLTARLAGNEPIPAELLEPFGHLLIDEFQDISPQIVQWLQALHRRLDGERRAVSLMAIGDDWQSIYGWRGSSPELFIDFDRHFPVKGKARSAQLVLGTNYRSIEPIIRDGEAVLSAVACKQPKQSEAVRPLQDGDHGVLLVTPFDIRTGLQGLLQEIAKQCRHAAARGGRERTAVLLLSRRNEPLKQIQAQLGAGLPVKAMTIHRAKGLQAEVAIIVDDCLPGATHPLRNALYARCGFFRSSYDQAMADESLRLAYVAITRGVSRVLWFARKPQGATALLAQRQSHGSGASNG</sequence>
<dbReference type="PANTHER" id="PTHR11070">
    <property type="entry name" value="UVRD / RECB / PCRA DNA HELICASE FAMILY MEMBER"/>
    <property type="match status" value="1"/>
</dbReference>
<organism evidence="8 9">
    <name type="scientific">Stutzerimonas azotifigens</name>
    <dbReference type="NCBI Taxonomy" id="291995"/>
    <lineage>
        <taxon>Bacteria</taxon>
        <taxon>Pseudomonadati</taxon>
        <taxon>Pseudomonadota</taxon>
        <taxon>Gammaproteobacteria</taxon>
        <taxon>Pseudomonadales</taxon>
        <taxon>Pseudomonadaceae</taxon>
        <taxon>Stutzerimonas</taxon>
    </lineage>
</organism>
<keyword evidence="2 5" id="KW-0378">Hydrolase</keyword>
<evidence type="ECO:0000256" key="3">
    <source>
        <dbReference type="ARBA" id="ARBA00022806"/>
    </source>
</evidence>
<comment type="caution">
    <text evidence="8">The sequence shown here is derived from an EMBL/GenBank/DDBJ whole genome shotgun (WGS) entry which is preliminary data.</text>
</comment>
<dbReference type="InterPro" id="IPR013986">
    <property type="entry name" value="DExx_box_DNA_helicase_dom_sf"/>
</dbReference>
<evidence type="ECO:0000313" key="8">
    <source>
        <dbReference type="EMBL" id="MBA1275084.1"/>
    </source>
</evidence>
<evidence type="ECO:0000256" key="1">
    <source>
        <dbReference type="ARBA" id="ARBA00022741"/>
    </source>
</evidence>
<dbReference type="InterPro" id="IPR014016">
    <property type="entry name" value="UvrD-like_ATP-bd"/>
</dbReference>
<evidence type="ECO:0000256" key="4">
    <source>
        <dbReference type="ARBA" id="ARBA00022840"/>
    </source>
</evidence>
<dbReference type="SUPFAM" id="SSF52540">
    <property type="entry name" value="P-loop containing nucleoside triphosphate hydrolases"/>
    <property type="match status" value="1"/>
</dbReference>
<dbReference type="Gene3D" id="1.10.10.160">
    <property type="match status" value="1"/>
</dbReference>
<proteinExistence type="predicted"/>
<keyword evidence="3 5" id="KW-0347">Helicase</keyword>